<dbReference type="AlphaFoldDB" id="A0A5J4QID0"/>
<gene>
    <name evidence="1" type="ORF">EZS27_029554</name>
</gene>
<evidence type="ECO:0000313" key="1">
    <source>
        <dbReference type="EMBL" id="KAA6320708.1"/>
    </source>
</evidence>
<sequence>MKKVVVNTILFFFLFCCINVVYAGESLNLKEIVSGKFQPETIADMVPTSDGEYYTRMNAEGTQIGKYAFKTGEQVEVIFDTEKAREC</sequence>
<comment type="caution">
    <text evidence="1">The sequence shown here is derived from an EMBL/GenBank/DDBJ whole genome shotgun (WGS) entry which is preliminary data.</text>
</comment>
<organism evidence="1">
    <name type="scientific">termite gut metagenome</name>
    <dbReference type="NCBI Taxonomy" id="433724"/>
    <lineage>
        <taxon>unclassified sequences</taxon>
        <taxon>metagenomes</taxon>
        <taxon>organismal metagenomes</taxon>
    </lineage>
</organism>
<reference evidence="1" key="1">
    <citation type="submission" date="2019-03" db="EMBL/GenBank/DDBJ databases">
        <title>Single cell metagenomics reveals metabolic interactions within the superorganism composed of flagellate Streblomastix strix and complex community of Bacteroidetes bacteria on its surface.</title>
        <authorList>
            <person name="Treitli S.C."/>
            <person name="Kolisko M."/>
            <person name="Husnik F."/>
            <person name="Keeling P."/>
            <person name="Hampl V."/>
        </authorList>
    </citation>
    <scope>NUCLEOTIDE SEQUENCE</scope>
    <source>
        <strain evidence="1">STM</strain>
    </source>
</reference>
<protein>
    <submittedName>
        <fullName evidence="1">Uncharacterized protein</fullName>
    </submittedName>
</protein>
<name>A0A5J4QID0_9ZZZZ</name>
<accession>A0A5J4QID0</accession>
<dbReference type="EMBL" id="SNRY01003510">
    <property type="protein sequence ID" value="KAA6320708.1"/>
    <property type="molecule type" value="Genomic_DNA"/>
</dbReference>
<feature type="non-terminal residue" evidence="1">
    <location>
        <position position="87"/>
    </location>
</feature>
<proteinExistence type="predicted"/>